<dbReference type="AlphaFoldDB" id="A0A8T7M6A6"/>
<reference evidence="2" key="2">
    <citation type="journal article" date="2024" name="Nature">
        <title>Anoxygenic phototroph of the Chloroflexota uses a type I reaction centre.</title>
        <authorList>
            <person name="Tsuji J.M."/>
            <person name="Shaw N.A."/>
            <person name="Nagashima S."/>
            <person name="Venkiteswaran J.J."/>
            <person name="Schiff S.L."/>
            <person name="Watanabe T."/>
            <person name="Fukui M."/>
            <person name="Hanada S."/>
            <person name="Tank M."/>
            <person name="Neufeld J.D."/>
        </authorList>
    </citation>
    <scope>NUCLEOTIDE SEQUENCE</scope>
    <source>
        <strain evidence="2">L227-S17</strain>
    </source>
</reference>
<name>A0A8T7M6A6_9CHLR</name>
<dbReference type="EMBL" id="JACATZ010000003">
    <property type="protein sequence ID" value="NWJ47593.1"/>
    <property type="molecule type" value="Genomic_DNA"/>
</dbReference>
<dbReference type="EMBL" id="CP128400">
    <property type="protein sequence ID" value="WJW69505.1"/>
    <property type="molecule type" value="Genomic_DNA"/>
</dbReference>
<organism evidence="1 3">
    <name type="scientific">Candidatus Chlorohelix allophototropha</name>
    <dbReference type="NCBI Taxonomy" id="3003348"/>
    <lineage>
        <taxon>Bacteria</taxon>
        <taxon>Bacillati</taxon>
        <taxon>Chloroflexota</taxon>
        <taxon>Chloroflexia</taxon>
        <taxon>Candidatus Chloroheliales</taxon>
        <taxon>Candidatus Chloroheliaceae</taxon>
        <taxon>Candidatus Chlorohelix</taxon>
    </lineage>
</organism>
<dbReference type="RefSeq" id="WP_341471386.1">
    <property type="nucleotide sequence ID" value="NZ_CP128400.1"/>
</dbReference>
<sequence>MIAPLRLDARLFDPVGDLRAWTGRPRVVGKRQPNLNERLTDATTSWQFNLAN</sequence>
<dbReference type="Proteomes" id="UP000521676">
    <property type="component" value="Unassembled WGS sequence"/>
</dbReference>
<evidence type="ECO:0000313" key="4">
    <source>
        <dbReference type="Proteomes" id="UP001431572"/>
    </source>
</evidence>
<accession>A0A8T7M6A6</accession>
<keyword evidence="4" id="KW-1185">Reference proteome</keyword>
<protein>
    <submittedName>
        <fullName evidence="1">Uncharacterized protein</fullName>
    </submittedName>
</protein>
<evidence type="ECO:0000313" key="2">
    <source>
        <dbReference type="EMBL" id="WJW69505.1"/>
    </source>
</evidence>
<gene>
    <name evidence="1" type="ORF">HXX08_17190</name>
    <name evidence="2" type="ORF">OZ401_003122</name>
</gene>
<evidence type="ECO:0000313" key="1">
    <source>
        <dbReference type="EMBL" id="NWJ47593.1"/>
    </source>
</evidence>
<evidence type="ECO:0000313" key="3">
    <source>
        <dbReference type="Proteomes" id="UP000521676"/>
    </source>
</evidence>
<reference evidence="1 3" key="1">
    <citation type="submission" date="2020-06" db="EMBL/GenBank/DDBJ databases">
        <title>Anoxygenic phototrophic Chloroflexota member uses a Type I reaction center.</title>
        <authorList>
            <person name="Tsuji J.M."/>
            <person name="Shaw N.A."/>
            <person name="Nagashima S."/>
            <person name="Venkiteswaran J."/>
            <person name="Schiff S.L."/>
            <person name="Hanada S."/>
            <person name="Tank M."/>
            <person name="Neufeld J.D."/>
        </authorList>
    </citation>
    <scope>NUCLEOTIDE SEQUENCE [LARGE SCALE GENOMIC DNA]</scope>
    <source>
        <strain evidence="1">L227-S17</strain>
    </source>
</reference>
<dbReference type="Proteomes" id="UP001431572">
    <property type="component" value="Chromosome 2"/>
</dbReference>
<proteinExistence type="predicted"/>